<dbReference type="AlphaFoldDB" id="A0AA39HCZ1"/>
<reference evidence="1" key="1">
    <citation type="submission" date="2023-06" db="EMBL/GenBank/DDBJ databases">
        <title>Genomic analysis of the entomopathogenic nematode Steinernema hermaphroditum.</title>
        <authorList>
            <person name="Schwarz E.M."/>
            <person name="Heppert J.K."/>
            <person name="Baniya A."/>
            <person name="Schwartz H.T."/>
            <person name="Tan C.-H."/>
            <person name="Antoshechkin I."/>
            <person name="Sternberg P.W."/>
            <person name="Goodrich-Blair H."/>
            <person name="Dillman A.R."/>
        </authorList>
    </citation>
    <scope>NUCLEOTIDE SEQUENCE</scope>
    <source>
        <strain evidence="1">PS9179</strain>
        <tissue evidence="1">Whole animal</tissue>
    </source>
</reference>
<dbReference type="Proteomes" id="UP001175271">
    <property type="component" value="Unassembled WGS sequence"/>
</dbReference>
<evidence type="ECO:0000313" key="2">
    <source>
        <dbReference type="Proteomes" id="UP001175271"/>
    </source>
</evidence>
<accession>A0AA39HCZ1</accession>
<comment type="caution">
    <text evidence="1">The sequence shown here is derived from an EMBL/GenBank/DDBJ whole genome shotgun (WGS) entry which is preliminary data.</text>
</comment>
<organism evidence="1 2">
    <name type="scientific">Steinernema hermaphroditum</name>
    <dbReference type="NCBI Taxonomy" id="289476"/>
    <lineage>
        <taxon>Eukaryota</taxon>
        <taxon>Metazoa</taxon>
        <taxon>Ecdysozoa</taxon>
        <taxon>Nematoda</taxon>
        <taxon>Chromadorea</taxon>
        <taxon>Rhabditida</taxon>
        <taxon>Tylenchina</taxon>
        <taxon>Panagrolaimomorpha</taxon>
        <taxon>Strongyloidoidea</taxon>
        <taxon>Steinernematidae</taxon>
        <taxon>Steinernema</taxon>
    </lineage>
</organism>
<proteinExistence type="predicted"/>
<sequence length="171" mass="20200">MSRSDGNNLIAKAFISQDGMDFYRRLFIDDQNKINCNKDLYLNLIQSGLGADLNDFINTTRTKCPPLYKKLIEYRQLMEESEKELPAKVRAFIHNRRRDVKSWFPCGHFDDAAFVDTFKRTGRDVAAMQAHEKRALYAYYPHMKRLINDEHFQKFLTGTQEESYELFELLL</sequence>
<dbReference type="EMBL" id="JAUCMV010000004">
    <property type="protein sequence ID" value="KAK0402493.1"/>
    <property type="molecule type" value="Genomic_DNA"/>
</dbReference>
<gene>
    <name evidence="1" type="ORF">QR680_016365</name>
</gene>
<name>A0AA39HCZ1_9BILA</name>
<evidence type="ECO:0000313" key="1">
    <source>
        <dbReference type="EMBL" id="KAK0402493.1"/>
    </source>
</evidence>
<protein>
    <submittedName>
        <fullName evidence="1">Uncharacterized protein</fullName>
    </submittedName>
</protein>
<keyword evidence="2" id="KW-1185">Reference proteome</keyword>